<gene>
    <name evidence="1" type="ORF">MENTE1834_LOCUS26114</name>
</gene>
<proteinExistence type="predicted"/>
<dbReference type="EMBL" id="CAVMJV010000037">
    <property type="protein sequence ID" value="CAK5079036.1"/>
    <property type="molecule type" value="Genomic_DNA"/>
</dbReference>
<evidence type="ECO:0000313" key="2">
    <source>
        <dbReference type="Proteomes" id="UP001497535"/>
    </source>
</evidence>
<evidence type="ECO:0000313" key="1">
    <source>
        <dbReference type="EMBL" id="CAK5079036.1"/>
    </source>
</evidence>
<accession>A0ACB0ZLA5</accession>
<reference evidence="1" key="1">
    <citation type="submission" date="2023-11" db="EMBL/GenBank/DDBJ databases">
        <authorList>
            <person name="Poullet M."/>
        </authorList>
    </citation>
    <scope>NUCLEOTIDE SEQUENCE</scope>
    <source>
        <strain evidence="1">E1834</strain>
    </source>
</reference>
<comment type="caution">
    <text evidence="1">The sequence shown here is derived from an EMBL/GenBank/DDBJ whole genome shotgun (WGS) entry which is preliminary data.</text>
</comment>
<keyword evidence="2" id="KW-1185">Reference proteome</keyword>
<name>A0ACB0ZLA5_MELEN</name>
<sequence>MDSISSKSSFNFSSSSSCSEEDFENLSTNFVSSNDTQSLKEELKFYNEKIVGLENQVKENNALLLQIDAKLDKFKNILHKMSPAPQINNNLPIFNSAQNSFANNWLILPEKFVSSANTFPLKDEAEISKSEADLLKVFN</sequence>
<protein>
    <submittedName>
        <fullName evidence="1">Uncharacterized protein</fullName>
    </submittedName>
</protein>
<organism evidence="1 2">
    <name type="scientific">Meloidogyne enterolobii</name>
    <name type="common">Root-knot nematode worm</name>
    <name type="synonym">Meloidogyne mayaguensis</name>
    <dbReference type="NCBI Taxonomy" id="390850"/>
    <lineage>
        <taxon>Eukaryota</taxon>
        <taxon>Metazoa</taxon>
        <taxon>Ecdysozoa</taxon>
        <taxon>Nematoda</taxon>
        <taxon>Chromadorea</taxon>
        <taxon>Rhabditida</taxon>
        <taxon>Tylenchina</taxon>
        <taxon>Tylenchomorpha</taxon>
        <taxon>Tylenchoidea</taxon>
        <taxon>Meloidogynidae</taxon>
        <taxon>Meloidogyninae</taxon>
        <taxon>Meloidogyne</taxon>
    </lineage>
</organism>
<dbReference type="Proteomes" id="UP001497535">
    <property type="component" value="Unassembled WGS sequence"/>
</dbReference>